<proteinExistence type="predicted"/>
<feature type="compositionally biased region" description="Polar residues" evidence="1">
    <location>
        <begin position="7"/>
        <end position="26"/>
    </location>
</feature>
<evidence type="ECO:0000256" key="1">
    <source>
        <dbReference type="SAM" id="MobiDB-lite"/>
    </source>
</evidence>
<evidence type="ECO:0000313" key="3">
    <source>
        <dbReference type="Proteomes" id="UP001054945"/>
    </source>
</evidence>
<keyword evidence="3" id="KW-1185">Reference proteome</keyword>
<dbReference type="AlphaFoldDB" id="A0AAV4V1L5"/>
<comment type="caution">
    <text evidence="2">The sequence shown here is derived from an EMBL/GenBank/DDBJ whole genome shotgun (WGS) entry which is preliminary data.</text>
</comment>
<sequence length="95" mass="10488">MLILGRETNTSPNSNKTVLHSPYHPSSWTKNKGKTFSEILGANQFPAKEPNLAGTDATSNLQIPSPPRIEPLWCLSARACLSARGPRDTRYPRDI</sequence>
<reference evidence="2 3" key="1">
    <citation type="submission" date="2021-06" db="EMBL/GenBank/DDBJ databases">
        <title>Caerostris extrusa draft genome.</title>
        <authorList>
            <person name="Kono N."/>
            <person name="Arakawa K."/>
        </authorList>
    </citation>
    <scope>NUCLEOTIDE SEQUENCE [LARGE SCALE GENOMIC DNA]</scope>
</reference>
<accession>A0AAV4V1L5</accession>
<name>A0AAV4V1L5_CAEEX</name>
<dbReference type="Proteomes" id="UP001054945">
    <property type="component" value="Unassembled WGS sequence"/>
</dbReference>
<dbReference type="EMBL" id="BPLR01013761">
    <property type="protein sequence ID" value="GIY63589.1"/>
    <property type="molecule type" value="Genomic_DNA"/>
</dbReference>
<evidence type="ECO:0000313" key="2">
    <source>
        <dbReference type="EMBL" id="GIY63589.1"/>
    </source>
</evidence>
<feature type="region of interest" description="Disordered" evidence="1">
    <location>
        <begin position="1"/>
        <end position="26"/>
    </location>
</feature>
<organism evidence="2 3">
    <name type="scientific">Caerostris extrusa</name>
    <name type="common">Bark spider</name>
    <name type="synonym">Caerostris bankana</name>
    <dbReference type="NCBI Taxonomy" id="172846"/>
    <lineage>
        <taxon>Eukaryota</taxon>
        <taxon>Metazoa</taxon>
        <taxon>Ecdysozoa</taxon>
        <taxon>Arthropoda</taxon>
        <taxon>Chelicerata</taxon>
        <taxon>Arachnida</taxon>
        <taxon>Araneae</taxon>
        <taxon>Araneomorphae</taxon>
        <taxon>Entelegynae</taxon>
        <taxon>Araneoidea</taxon>
        <taxon>Araneidae</taxon>
        <taxon>Caerostris</taxon>
    </lineage>
</organism>
<gene>
    <name evidence="2" type="ORF">CEXT_452841</name>
</gene>
<protein>
    <submittedName>
        <fullName evidence="2">Uncharacterized protein</fullName>
    </submittedName>
</protein>